<dbReference type="AlphaFoldDB" id="A0A9P6ZUW8"/>
<feature type="compositionally biased region" description="Polar residues" evidence="1">
    <location>
        <begin position="61"/>
        <end position="86"/>
    </location>
</feature>
<comment type="caution">
    <text evidence="3">The sequence shown here is derived from an EMBL/GenBank/DDBJ whole genome shotgun (WGS) entry which is preliminary data.</text>
</comment>
<evidence type="ECO:0000259" key="2">
    <source>
        <dbReference type="PROSITE" id="PS00028"/>
    </source>
</evidence>
<sequence>MHASLLDETALFVANYLHQLRLAFGTDMTLDQAIRICGGQWDIPADTKPMHGHMGRDDFVSNLSSPSTSYTGAQSSRSATRQSTPSGKVYFRSSAVTQTDHEIFRDGGRLKVRCHEGPCSGNVLMKDNYARHVREHHLGGKRKAGGSSIRRVNPELK</sequence>
<dbReference type="EMBL" id="JABBWD010000022">
    <property type="protein sequence ID" value="KAG1777205.1"/>
    <property type="molecule type" value="Genomic_DNA"/>
</dbReference>
<evidence type="ECO:0000313" key="3">
    <source>
        <dbReference type="EMBL" id="KAG1777205.1"/>
    </source>
</evidence>
<feature type="region of interest" description="Disordered" evidence="1">
    <location>
        <begin position="48"/>
        <end position="89"/>
    </location>
</feature>
<protein>
    <recommendedName>
        <fullName evidence="2">C2H2-type domain-containing protein</fullName>
    </recommendedName>
</protein>
<dbReference type="OrthoDB" id="2685869at2759"/>
<evidence type="ECO:0000313" key="4">
    <source>
        <dbReference type="Proteomes" id="UP000714275"/>
    </source>
</evidence>
<dbReference type="Proteomes" id="UP000714275">
    <property type="component" value="Unassembled WGS sequence"/>
</dbReference>
<gene>
    <name evidence="3" type="ORF">EV702DRAFT_289273</name>
</gene>
<organism evidence="3 4">
    <name type="scientific">Suillus placidus</name>
    <dbReference type="NCBI Taxonomy" id="48579"/>
    <lineage>
        <taxon>Eukaryota</taxon>
        <taxon>Fungi</taxon>
        <taxon>Dikarya</taxon>
        <taxon>Basidiomycota</taxon>
        <taxon>Agaricomycotina</taxon>
        <taxon>Agaricomycetes</taxon>
        <taxon>Agaricomycetidae</taxon>
        <taxon>Boletales</taxon>
        <taxon>Suillineae</taxon>
        <taxon>Suillaceae</taxon>
        <taxon>Suillus</taxon>
    </lineage>
</organism>
<accession>A0A9P6ZUW8</accession>
<feature type="region of interest" description="Disordered" evidence="1">
    <location>
        <begin position="138"/>
        <end position="157"/>
    </location>
</feature>
<reference evidence="3" key="1">
    <citation type="journal article" date="2020" name="New Phytol.">
        <title>Comparative genomics reveals dynamic genome evolution in host specialist ectomycorrhizal fungi.</title>
        <authorList>
            <person name="Lofgren L.A."/>
            <person name="Nguyen N.H."/>
            <person name="Vilgalys R."/>
            <person name="Ruytinx J."/>
            <person name="Liao H.L."/>
            <person name="Branco S."/>
            <person name="Kuo A."/>
            <person name="LaButti K."/>
            <person name="Lipzen A."/>
            <person name="Andreopoulos W."/>
            <person name="Pangilinan J."/>
            <person name="Riley R."/>
            <person name="Hundley H."/>
            <person name="Na H."/>
            <person name="Barry K."/>
            <person name="Grigoriev I.V."/>
            <person name="Stajich J.E."/>
            <person name="Kennedy P.G."/>
        </authorList>
    </citation>
    <scope>NUCLEOTIDE SEQUENCE</scope>
    <source>
        <strain evidence="3">DOB743</strain>
    </source>
</reference>
<keyword evidence="4" id="KW-1185">Reference proteome</keyword>
<proteinExistence type="predicted"/>
<feature type="domain" description="C2H2-type" evidence="2">
    <location>
        <begin position="114"/>
        <end position="137"/>
    </location>
</feature>
<dbReference type="InterPro" id="IPR013087">
    <property type="entry name" value="Znf_C2H2_type"/>
</dbReference>
<dbReference type="PROSITE" id="PS00028">
    <property type="entry name" value="ZINC_FINGER_C2H2_1"/>
    <property type="match status" value="1"/>
</dbReference>
<evidence type="ECO:0000256" key="1">
    <source>
        <dbReference type="SAM" id="MobiDB-lite"/>
    </source>
</evidence>
<name>A0A9P6ZUW8_9AGAM</name>